<dbReference type="Gene3D" id="3.60.15.10">
    <property type="entry name" value="Ribonuclease Z/Hydroxyacylglutathione hydrolase-like"/>
    <property type="match status" value="1"/>
</dbReference>
<dbReference type="SMART" id="SM00849">
    <property type="entry name" value="Lactamase_B"/>
    <property type="match status" value="1"/>
</dbReference>
<dbReference type="AlphaFoldDB" id="A0AAE9Y8C2"/>
<dbReference type="SUPFAM" id="SSF56281">
    <property type="entry name" value="Metallo-hydrolase/oxidoreductase"/>
    <property type="match status" value="1"/>
</dbReference>
<keyword evidence="1" id="KW-0479">Metal-binding</keyword>
<dbReference type="PANTHER" id="PTHR43084">
    <property type="entry name" value="PERSULFIDE DIOXYGENASE ETHE1"/>
    <property type="match status" value="1"/>
</dbReference>
<dbReference type="Pfam" id="PF00581">
    <property type="entry name" value="Rhodanese"/>
    <property type="match status" value="1"/>
</dbReference>
<evidence type="ECO:0000256" key="1">
    <source>
        <dbReference type="ARBA" id="ARBA00022723"/>
    </source>
</evidence>
<dbReference type="KEGG" id="ima:PO878_17675"/>
<evidence type="ECO:0000313" key="3">
    <source>
        <dbReference type="EMBL" id="WCO66333.1"/>
    </source>
</evidence>
<dbReference type="SMART" id="SM00450">
    <property type="entry name" value="RHOD"/>
    <property type="match status" value="1"/>
</dbReference>
<dbReference type="RefSeq" id="WP_272735856.1">
    <property type="nucleotide sequence ID" value="NZ_CP116942.1"/>
</dbReference>
<dbReference type="PANTHER" id="PTHR43084:SF1">
    <property type="entry name" value="PERSULFIDE DIOXYGENASE ETHE1, MITOCHONDRIAL"/>
    <property type="match status" value="1"/>
</dbReference>
<dbReference type="GO" id="GO:0070813">
    <property type="term" value="P:hydrogen sulfide metabolic process"/>
    <property type="evidence" value="ECO:0007669"/>
    <property type="project" value="TreeGrafter"/>
</dbReference>
<dbReference type="InterPro" id="IPR001763">
    <property type="entry name" value="Rhodanese-like_dom"/>
</dbReference>
<dbReference type="PROSITE" id="PS50206">
    <property type="entry name" value="RHODANESE_3"/>
    <property type="match status" value="1"/>
</dbReference>
<feature type="domain" description="Rhodanese" evidence="2">
    <location>
        <begin position="365"/>
        <end position="451"/>
    </location>
</feature>
<sequence length="451" mass="48024">MEVVIIETPSLGDRSYLVHDGAAALVVDPQRDLDRILDAAEAAGVEITHIAETHLHNDYVSGGLALARRVGARYLHAAAEDLAFDHDPVVGGDIVEVGDLRVEVLATPGHTLHHLSYIVRDEDGPPAAFTGGSLLLGSVGRTDLVDAVPTDELTRAQFHSAHRIVSLLPDDACVYPTHGFGSFCSSAKSTGESDGTVGTEKKVNVAFTAASEDDFVEQLISGLSAHPAYYAHMAPLNAAGPQPIDLSPPAPVDPAELARRIHRGEWVVDLRQRRAFAGDHVVGTIGIELADPFATYLGWLIPWGTAVTLLADTEDEIAEAQRQLVRVGIDRPSGAADGGPDAYGEGHDRAGYAAVEFGQVPKMVEEDDTFVLDVRREDEWDEGHIAGAVHVPMHELLSRFDDVPAGRALVHCASGFRASIAASLLHRAGRDVVLIDDAYDNAADAGVSIDD</sequence>
<gene>
    <name evidence="3" type="ORF">PO878_17675</name>
</gene>
<dbReference type="Proteomes" id="UP001216390">
    <property type="component" value="Chromosome"/>
</dbReference>
<dbReference type="InterPro" id="IPR044528">
    <property type="entry name" value="POD-like_MBL-fold"/>
</dbReference>
<protein>
    <submittedName>
        <fullName evidence="3">Rhodanese-like domain-containing protein</fullName>
    </submittedName>
</protein>
<reference evidence="3" key="1">
    <citation type="submission" date="2023-01" db="EMBL/GenBank/DDBJ databases">
        <title>The diversity of Class Acidimicrobiia in South China Sea sediment environments and the proposal of Iamia marina sp. nov., a novel species of the genus Iamia.</title>
        <authorList>
            <person name="He Y."/>
            <person name="Tian X."/>
        </authorList>
    </citation>
    <scope>NUCLEOTIDE SEQUENCE</scope>
    <source>
        <strain evidence="3">DSM 19957</strain>
    </source>
</reference>
<dbReference type="SUPFAM" id="SSF52821">
    <property type="entry name" value="Rhodanese/Cell cycle control phosphatase"/>
    <property type="match status" value="2"/>
</dbReference>
<keyword evidence="4" id="KW-1185">Reference proteome</keyword>
<dbReference type="InterPro" id="IPR001279">
    <property type="entry name" value="Metallo-B-lactamas"/>
</dbReference>
<dbReference type="EMBL" id="CP116942">
    <property type="protein sequence ID" value="WCO66333.1"/>
    <property type="molecule type" value="Genomic_DNA"/>
</dbReference>
<dbReference type="Gene3D" id="3.40.250.10">
    <property type="entry name" value="Rhodanese-like domain"/>
    <property type="match status" value="2"/>
</dbReference>
<accession>A0AAE9Y8C2</accession>
<dbReference type="GO" id="GO:0050313">
    <property type="term" value="F:sulfur dioxygenase activity"/>
    <property type="evidence" value="ECO:0007669"/>
    <property type="project" value="InterPro"/>
</dbReference>
<dbReference type="Pfam" id="PF00753">
    <property type="entry name" value="Lactamase_B"/>
    <property type="match status" value="1"/>
</dbReference>
<dbReference type="CDD" id="cd07724">
    <property type="entry name" value="POD-like_MBL-fold"/>
    <property type="match status" value="1"/>
</dbReference>
<proteinExistence type="predicted"/>
<organism evidence="3 4">
    <name type="scientific">Iamia majanohamensis</name>
    <dbReference type="NCBI Taxonomy" id="467976"/>
    <lineage>
        <taxon>Bacteria</taxon>
        <taxon>Bacillati</taxon>
        <taxon>Actinomycetota</taxon>
        <taxon>Acidimicrobiia</taxon>
        <taxon>Acidimicrobiales</taxon>
        <taxon>Iamiaceae</taxon>
        <taxon>Iamia</taxon>
    </lineage>
</organism>
<evidence type="ECO:0000259" key="2">
    <source>
        <dbReference type="PROSITE" id="PS50206"/>
    </source>
</evidence>
<dbReference type="GO" id="GO:0046872">
    <property type="term" value="F:metal ion binding"/>
    <property type="evidence" value="ECO:0007669"/>
    <property type="project" value="UniProtKB-KW"/>
</dbReference>
<dbReference type="InterPro" id="IPR036873">
    <property type="entry name" value="Rhodanese-like_dom_sf"/>
</dbReference>
<dbReference type="GO" id="GO:0006749">
    <property type="term" value="P:glutathione metabolic process"/>
    <property type="evidence" value="ECO:0007669"/>
    <property type="project" value="InterPro"/>
</dbReference>
<dbReference type="InterPro" id="IPR036866">
    <property type="entry name" value="RibonucZ/Hydroxyglut_hydro"/>
</dbReference>
<dbReference type="CDD" id="cd00158">
    <property type="entry name" value="RHOD"/>
    <property type="match status" value="1"/>
</dbReference>
<dbReference type="InterPro" id="IPR051682">
    <property type="entry name" value="Mito_Persulfide_Diox"/>
</dbReference>
<name>A0AAE9Y8C2_9ACTN</name>
<evidence type="ECO:0000313" key="4">
    <source>
        <dbReference type="Proteomes" id="UP001216390"/>
    </source>
</evidence>